<evidence type="ECO:0000256" key="1">
    <source>
        <dbReference type="SAM" id="MobiDB-lite"/>
    </source>
</evidence>
<keyword evidence="3" id="KW-1185">Reference proteome</keyword>
<feature type="region of interest" description="Disordered" evidence="1">
    <location>
        <begin position="21"/>
        <end position="82"/>
    </location>
</feature>
<feature type="region of interest" description="Disordered" evidence="1">
    <location>
        <begin position="330"/>
        <end position="396"/>
    </location>
</feature>
<dbReference type="OrthoDB" id="10663423at2759"/>
<feature type="region of interest" description="Disordered" evidence="1">
    <location>
        <begin position="127"/>
        <end position="148"/>
    </location>
</feature>
<accession>A0A5C5FUJ1</accession>
<feature type="compositionally biased region" description="Polar residues" evidence="1">
    <location>
        <begin position="373"/>
        <end position="393"/>
    </location>
</feature>
<gene>
    <name evidence="2" type="ORF">DMC30DRAFT_249609</name>
</gene>
<feature type="compositionally biased region" description="Low complexity" evidence="1">
    <location>
        <begin position="330"/>
        <end position="352"/>
    </location>
</feature>
<name>A0A5C5FUJ1_9BASI</name>
<sequence>MRGVGFGLSLRLAEQQQRAARRSLAVEQRKAERRRMRRDTAQRRRREAAEAESEAERSDGRLGPRRRLVAPDYSPPMPSSFEPFAQIGRKLSLGRIRERDAAIQGVASEGHGLGFVHALKRVTSRSHVRSASATSTAEVTGAPGYPSTPRTVRGQAIRHMHRSSSVDSLYARTQATAPAVPQLPHITNSATLHSLAAAVEQVTTQYGEALTLPGDQPSQPAGEMRRPSVMAQNAFLSLPPHLHHLLRSPERTRYMPARPAPSAPTGDGASVPPSRGSTPDSTASAARLSLALEEQLREMASSPAKSLEDLPVAAAAPLVWRARESSPQQISPISQLASSRSAPALAASVRPSPSHPGKDVTPALDHPYAHRASGSTVVRRQPSELSRQSSSGSVVDLTSDGNWGELVRFPHAWSPWCR</sequence>
<dbReference type="AlphaFoldDB" id="A0A5C5FUJ1"/>
<feature type="compositionally biased region" description="Polar residues" evidence="1">
    <location>
        <begin position="129"/>
        <end position="138"/>
    </location>
</feature>
<comment type="caution">
    <text evidence="2">The sequence shown here is derived from an EMBL/GenBank/DDBJ whole genome shotgun (WGS) entry which is preliminary data.</text>
</comment>
<proteinExistence type="predicted"/>
<evidence type="ECO:0000313" key="2">
    <source>
        <dbReference type="EMBL" id="TNY20493.1"/>
    </source>
</evidence>
<reference evidence="2 3" key="1">
    <citation type="submission" date="2019-03" db="EMBL/GenBank/DDBJ databases">
        <title>Rhodosporidium diobovatum UCD-FST 08-225 genome sequencing, assembly, and annotation.</title>
        <authorList>
            <person name="Fakankun I.U."/>
            <person name="Fristensky B."/>
            <person name="Levin D.B."/>
        </authorList>
    </citation>
    <scope>NUCLEOTIDE SEQUENCE [LARGE SCALE GENOMIC DNA]</scope>
    <source>
        <strain evidence="2 3">UCD-FST 08-225</strain>
    </source>
</reference>
<protein>
    <submittedName>
        <fullName evidence="2">Uncharacterized protein</fullName>
    </submittedName>
</protein>
<dbReference type="Proteomes" id="UP000311382">
    <property type="component" value="Unassembled WGS sequence"/>
</dbReference>
<evidence type="ECO:0000313" key="3">
    <source>
        <dbReference type="Proteomes" id="UP000311382"/>
    </source>
</evidence>
<feature type="region of interest" description="Disordered" evidence="1">
    <location>
        <begin position="254"/>
        <end position="285"/>
    </location>
</feature>
<organism evidence="2 3">
    <name type="scientific">Rhodotorula diobovata</name>
    <dbReference type="NCBI Taxonomy" id="5288"/>
    <lineage>
        <taxon>Eukaryota</taxon>
        <taxon>Fungi</taxon>
        <taxon>Dikarya</taxon>
        <taxon>Basidiomycota</taxon>
        <taxon>Pucciniomycotina</taxon>
        <taxon>Microbotryomycetes</taxon>
        <taxon>Sporidiobolales</taxon>
        <taxon>Sporidiobolaceae</taxon>
        <taxon>Rhodotorula</taxon>
    </lineage>
</organism>
<dbReference type="EMBL" id="SOZI01000065">
    <property type="protein sequence ID" value="TNY20493.1"/>
    <property type="molecule type" value="Genomic_DNA"/>
</dbReference>